<accession>A0A0A9G550</accession>
<sequence length="45" mass="4975">MQGGRAICGKFSSMLQARMIDELHLASSKDLHGGNCRLRLIISMK</sequence>
<evidence type="ECO:0000313" key="1">
    <source>
        <dbReference type="EMBL" id="JAE20225.1"/>
    </source>
</evidence>
<name>A0A0A9G550_ARUDO</name>
<reference evidence="1" key="2">
    <citation type="journal article" date="2015" name="Data Brief">
        <title>Shoot transcriptome of the giant reed, Arundo donax.</title>
        <authorList>
            <person name="Barrero R.A."/>
            <person name="Guerrero F.D."/>
            <person name="Moolhuijzen P."/>
            <person name="Goolsby J.A."/>
            <person name="Tidwell J."/>
            <person name="Bellgard S.E."/>
            <person name="Bellgard M.I."/>
        </authorList>
    </citation>
    <scope>NUCLEOTIDE SEQUENCE</scope>
    <source>
        <tissue evidence="1">Shoot tissue taken approximately 20 cm above the soil surface</tissue>
    </source>
</reference>
<reference evidence="1" key="1">
    <citation type="submission" date="2014-09" db="EMBL/GenBank/DDBJ databases">
        <authorList>
            <person name="Magalhaes I.L.F."/>
            <person name="Oliveira U."/>
            <person name="Santos F.R."/>
            <person name="Vidigal T.H.D.A."/>
            <person name="Brescovit A.D."/>
            <person name="Santos A.J."/>
        </authorList>
    </citation>
    <scope>NUCLEOTIDE SEQUENCE</scope>
    <source>
        <tissue evidence="1">Shoot tissue taken approximately 20 cm above the soil surface</tissue>
    </source>
</reference>
<dbReference type="AlphaFoldDB" id="A0A0A9G550"/>
<protein>
    <submittedName>
        <fullName evidence="1">Uncharacterized protein</fullName>
    </submittedName>
</protein>
<proteinExistence type="predicted"/>
<organism evidence="1">
    <name type="scientific">Arundo donax</name>
    <name type="common">Giant reed</name>
    <name type="synonym">Donax arundinaceus</name>
    <dbReference type="NCBI Taxonomy" id="35708"/>
    <lineage>
        <taxon>Eukaryota</taxon>
        <taxon>Viridiplantae</taxon>
        <taxon>Streptophyta</taxon>
        <taxon>Embryophyta</taxon>
        <taxon>Tracheophyta</taxon>
        <taxon>Spermatophyta</taxon>
        <taxon>Magnoliopsida</taxon>
        <taxon>Liliopsida</taxon>
        <taxon>Poales</taxon>
        <taxon>Poaceae</taxon>
        <taxon>PACMAD clade</taxon>
        <taxon>Arundinoideae</taxon>
        <taxon>Arundineae</taxon>
        <taxon>Arundo</taxon>
    </lineage>
</organism>
<dbReference type="EMBL" id="GBRH01177671">
    <property type="protein sequence ID" value="JAE20225.1"/>
    <property type="molecule type" value="Transcribed_RNA"/>
</dbReference>